<feature type="region of interest" description="Disordered" evidence="1">
    <location>
        <begin position="1"/>
        <end position="94"/>
    </location>
</feature>
<feature type="compositionally biased region" description="Basic and acidic residues" evidence="1">
    <location>
        <begin position="21"/>
        <end position="41"/>
    </location>
</feature>
<dbReference type="AlphaFoldDB" id="A0A0D9YBW8"/>
<organism evidence="2">
    <name type="scientific">Oryza glumipatula</name>
    <dbReference type="NCBI Taxonomy" id="40148"/>
    <lineage>
        <taxon>Eukaryota</taxon>
        <taxon>Viridiplantae</taxon>
        <taxon>Streptophyta</taxon>
        <taxon>Embryophyta</taxon>
        <taxon>Tracheophyta</taxon>
        <taxon>Spermatophyta</taxon>
        <taxon>Magnoliopsida</taxon>
        <taxon>Liliopsida</taxon>
        <taxon>Poales</taxon>
        <taxon>Poaceae</taxon>
        <taxon>BOP clade</taxon>
        <taxon>Oryzoideae</taxon>
        <taxon>Oryzeae</taxon>
        <taxon>Oryzinae</taxon>
        <taxon>Oryza</taxon>
    </lineage>
</organism>
<reference evidence="2" key="1">
    <citation type="submission" date="2013-08" db="EMBL/GenBank/DDBJ databases">
        <title>Oryza genome evolution.</title>
        <authorList>
            <person name="Wing R.A."/>
            <person name="Panaud O."/>
            <person name="Oliveira A.C."/>
        </authorList>
    </citation>
    <scope>NUCLEOTIDE SEQUENCE</scope>
</reference>
<proteinExistence type="predicted"/>
<keyword evidence="3" id="KW-1185">Reference proteome</keyword>
<protein>
    <submittedName>
        <fullName evidence="2">Uncharacterized protein</fullName>
    </submittedName>
</protein>
<dbReference type="Gramene" id="OGLUM01G27030.1">
    <property type="protein sequence ID" value="OGLUM01G27030.1"/>
    <property type="gene ID" value="OGLUM01G27030"/>
</dbReference>
<dbReference type="EnsemblPlants" id="OGLUM01G27030.1">
    <property type="protein sequence ID" value="OGLUM01G27030.1"/>
    <property type="gene ID" value="OGLUM01G27030"/>
</dbReference>
<dbReference type="Proteomes" id="UP000026961">
    <property type="component" value="Chromosome 1"/>
</dbReference>
<sequence>MGEAESSCGCHGGGGPRRRRGGGDHSARPCQRERAKEEDGKPFAAESQPSAADDASEDSPSASAPMAQGPRRTPWRRWWHHGRGSMGAASAAAR</sequence>
<reference evidence="2" key="2">
    <citation type="submission" date="2015-04" db="UniProtKB">
        <authorList>
            <consortium name="EnsemblPlants"/>
        </authorList>
    </citation>
    <scope>IDENTIFICATION</scope>
</reference>
<name>A0A0D9YBW8_9ORYZ</name>
<feature type="compositionally biased region" description="Low complexity" evidence="1">
    <location>
        <begin position="44"/>
        <end position="72"/>
    </location>
</feature>
<dbReference type="HOGENOM" id="CLU_2389733_0_0_1"/>
<evidence type="ECO:0000256" key="1">
    <source>
        <dbReference type="SAM" id="MobiDB-lite"/>
    </source>
</evidence>
<accession>A0A0D9YBW8</accession>
<evidence type="ECO:0000313" key="2">
    <source>
        <dbReference type="EnsemblPlants" id="OGLUM01G27030.1"/>
    </source>
</evidence>
<feature type="compositionally biased region" description="Basic residues" evidence="1">
    <location>
        <begin position="73"/>
        <end position="83"/>
    </location>
</feature>
<reference evidence="2" key="3">
    <citation type="submission" date="2018-05" db="EMBL/GenBank/DDBJ databases">
        <title>OgluRS3 (Oryza glumaepatula Reference Sequence Version 3).</title>
        <authorList>
            <person name="Zhang J."/>
            <person name="Kudrna D."/>
            <person name="Lee S."/>
            <person name="Talag J."/>
            <person name="Welchert J."/>
            <person name="Wing R.A."/>
        </authorList>
    </citation>
    <scope>NUCLEOTIDE SEQUENCE [LARGE SCALE GENOMIC DNA]</scope>
</reference>
<evidence type="ECO:0000313" key="3">
    <source>
        <dbReference type="Proteomes" id="UP000026961"/>
    </source>
</evidence>